<sequence length="260" mass="29815">MKELRKKTFKNGVVYCLQLEDGFLVETTDTFLPYYTKDAIGRHQNKLDNNELGDRTERWMIGVSTMSGCPVRCKFCATGNMKRYRNLTAEEIVEQVEFAVNKAGADPSKAKEFKVNYTRMGEPFLNIDAVKEAIRIITEKYPNTHHYVSTIGIKGSDFSFINGNITLQISLHSFDDDKRNWLIPYKNKMTIKELGQIRTESNLKTTINLTLVDTSDFDAEKLKKWFDKEHFFVKLSPINVNNISEKNHLGNGVVEGINLV</sequence>
<evidence type="ECO:0000313" key="8">
    <source>
        <dbReference type="EMBL" id="RHH85319.1"/>
    </source>
</evidence>
<dbReference type="AlphaFoldDB" id="A0A414YGI5"/>
<evidence type="ECO:0000256" key="4">
    <source>
        <dbReference type="ARBA" id="ARBA00022723"/>
    </source>
</evidence>
<keyword evidence="3" id="KW-0949">S-adenosyl-L-methionine</keyword>
<keyword evidence="2" id="KW-0004">4Fe-4S</keyword>
<dbReference type="GO" id="GO:0046872">
    <property type="term" value="F:metal ion binding"/>
    <property type="evidence" value="ECO:0007669"/>
    <property type="project" value="UniProtKB-KW"/>
</dbReference>
<dbReference type="InterPro" id="IPR007197">
    <property type="entry name" value="rSAM"/>
</dbReference>
<dbReference type="GO" id="GO:0070475">
    <property type="term" value="P:rRNA base methylation"/>
    <property type="evidence" value="ECO:0007669"/>
    <property type="project" value="TreeGrafter"/>
</dbReference>
<reference evidence="8 9" key="1">
    <citation type="submission" date="2018-08" db="EMBL/GenBank/DDBJ databases">
        <title>A genome reference for cultivated species of the human gut microbiota.</title>
        <authorList>
            <person name="Zou Y."/>
            <person name="Xue W."/>
            <person name="Luo G."/>
        </authorList>
    </citation>
    <scope>NUCLEOTIDE SEQUENCE [LARGE SCALE GENOMIC DNA]</scope>
    <source>
        <strain evidence="8 9">AM16-54</strain>
    </source>
</reference>
<proteinExistence type="predicted"/>
<gene>
    <name evidence="8" type="ORF">DW192_00905</name>
</gene>
<comment type="caution">
    <text evidence="8">The sequence shown here is derived from an EMBL/GenBank/DDBJ whole genome shotgun (WGS) entry which is preliminary data.</text>
</comment>
<organism evidence="8 9">
    <name type="scientific">Segatella copri</name>
    <dbReference type="NCBI Taxonomy" id="165179"/>
    <lineage>
        <taxon>Bacteria</taxon>
        <taxon>Pseudomonadati</taxon>
        <taxon>Bacteroidota</taxon>
        <taxon>Bacteroidia</taxon>
        <taxon>Bacteroidales</taxon>
        <taxon>Prevotellaceae</taxon>
        <taxon>Segatella</taxon>
    </lineage>
</organism>
<dbReference type="Gene3D" id="3.20.20.70">
    <property type="entry name" value="Aldolase class I"/>
    <property type="match status" value="1"/>
</dbReference>
<dbReference type="InterPro" id="IPR040072">
    <property type="entry name" value="Methyltransferase_A"/>
</dbReference>
<dbReference type="SFLD" id="SFLDS00029">
    <property type="entry name" value="Radical_SAM"/>
    <property type="match status" value="1"/>
</dbReference>
<evidence type="ECO:0000313" key="9">
    <source>
        <dbReference type="Proteomes" id="UP000284548"/>
    </source>
</evidence>
<dbReference type="GO" id="GO:0051539">
    <property type="term" value="F:4 iron, 4 sulfur cluster binding"/>
    <property type="evidence" value="ECO:0007669"/>
    <property type="project" value="UniProtKB-KW"/>
</dbReference>
<keyword evidence="4" id="KW-0479">Metal-binding</keyword>
<dbReference type="GO" id="GO:0003824">
    <property type="term" value="F:catalytic activity"/>
    <property type="evidence" value="ECO:0007669"/>
    <property type="project" value="InterPro"/>
</dbReference>
<name>A0A414YGI5_9BACT</name>
<dbReference type="PANTHER" id="PTHR30544">
    <property type="entry name" value="23S RRNA METHYLTRANSFERASE"/>
    <property type="match status" value="1"/>
</dbReference>
<dbReference type="CDD" id="cd01335">
    <property type="entry name" value="Radical_SAM"/>
    <property type="match status" value="1"/>
</dbReference>
<evidence type="ECO:0000259" key="7">
    <source>
        <dbReference type="PROSITE" id="PS51918"/>
    </source>
</evidence>
<dbReference type="GO" id="GO:0030488">
    <property type="term" value="P:tRNA methylation"/>
    <property type="evidence" value="ECO:0007669"/>
    <property type="project" value="TreeGrafter"/>
</dbReference>
<evidence type="ECO:0000256" key="2">
    <source>
        <dbReference type="ARBA" id="ARBA00022485"/>
    </source>
</evidence>
<protein>
    <submittedName>
        <fullName evidence="8">Radical SAM protein</fullName>
    </submittedName>
</protein>
<dbReference type="PANTHER" id="PTHR30544:SF5">
    <property type="entry name" value="RADICAL SAM CORE DOMAIN-CONTAINING PROTEIN"/>
    <property type="match status" value="1"/>
</dbReference>
<dbReference type="SUPFAM" id="SSF102114">
    <property type="entry name" value="Radical SAM enzymes"/>
    <property type="match status" value="1"/>
</dbReference>
<evidence type="ECO:0000256" key="5">
    <source>
        <dbReference type="ARBA" id="ARBA00023004"/>
    </source>
</evidence>
<keyword evidence="6" id="KW-0411">Iron-sulfur</keyword>
<keyword evidence="5" id="KW-0408">Iron</keyword>
<evidence type="ECO:0000256" key="6">
    <source>
        <dbReference type="ARBA" id="ARBA00023014"/>
    </source>
</evidence>
<accession>A0A414YGI5</accession>
<dbReference type="InterPro" id="IPR013785">
    <property type="entry name" value="Aldolase_TIM"/>
</dbReference>
<dbReference type="Pfam" id="PF04055">
    <property type="entry name" value="Radical_SAM"/>
    <property type="match status" value="1"/>
</dbReference>
<dbReference type="EMBL" id="QRKB01000001">
    <property type="protein sequence ID" value="RHH85319.1"/>
    <property type="molecule type" value="Genomic_DNA"/>
</dbReference>
<feature type="domain" description="Radical SAM core" evidence="7">
    <location>
        <begin position="55"/>
        <end position="260"/>
    </location>
</feature>
<dbReference type="RefSeq" id="WP_118253210.1">
    <property type="nucleotide sequence ID" value="NZ_JAQEAK010000021.1"/>
</dbReference>
<dbReference type="InterPro" id="IPR058240">
    <property type="entry name" value="rSAM_sf"/>
</dbReference>
<evidence type="ECO:0000256" key="3">
    <source>
        <dbReference type="ARBA" id="ARBA00022691"/>
    </source>
</evidence>
<dbReference type="Proteomes" id="UP000284548">
    <property type="component" value="Unassembled WGS sequence"/>
</dbReference>
<evidence type="ECO:0000256" key="1">
    <source>
        <dbReference type="ARBA" id="ARBA00001966"/>
    </source>
</evidence>
<comment type="cofactor">
    <cofactor evidence="1">
        <name>[4Fe-4S] cluster</name>
        <dbReference type="ChEBI" id="CHEBI:49883"/>
    </cofactor>
</comment>
<dbReference type="PROSITE" id="PS51918">
    <property type="entry name" value="RADICAL_SAM"/>
    <property type="match status" value="1"/>
</dbReference>